<name>A0ABD6ASP7_9EURY</name>
<dbReference type="PROSITE" id="PS50893">
    <property type="entry name" value="ABC_TRANSPORTER_2"/>
    <property type="match status" value="1"/>
</dbReference>
<keyword evidence="1" id="KW-0813">Transport</keyword>
<protein>
    <recommendedName>
        <fullName evidence="9">Cobalamin import ATP-binding protein BtuD</fullName>
        <ecNumber evidence="8">7.6.2.8</ecNumber>
    </recommendedName>
    <alternativeName>
        <fullName evidence="10">Vitamin B12-transporting ATPase</fullName>
    </alternativeName>
</protein>
<organism evidence="13 14">
    <name type="scientific">Halomarina rubra</name>
    <dbReference type="NCBI Taxonomy" id="2071873"/>
    <lineage>
        <taxon>Archaea</taxon>
        <taxon>Methanobacteriati</taxon>
        <taxon>Methanobacteriota</taxon>
        <taxon>Stenosarchaea group</taxon>
        <taxon>Halobacteria</taxon>
        <taxon>Halobacteriales</taxon>
        <taxon>Natronomonadaceae</taxon>
        <taxon>Halomarina</taxon>
    </lineage>
</organism>
<gene>
    <name evidence="13" type="ORF">ACFSBT_04580</name>
</gene>
<dbReference type="Pfam" id="PF00005">
    <property type="entry name" value="ABC_tran"/>
    <property type="match status" value="1"/>
</dbReference>
<dbReference type="EC" id="7.6.2.8" evidence="8"/>
<dbReference type="EMBL" id="JBHUDC010000002">
    <property type="protein sequence ID" value="MFD1512555.1"/>
    <property type="molecule type" value="Genomic_DNA"/>
</dbReference>
<evidence type="ECO:0000256" key="6">
    <source>
        <dbReference type="ARBA" id="ARBA00058960"/>
    </source>
</evidence>
<dbReference type="InterPro" id="IPR003593">
    <property type="entry name" value="AAA+_ATPase"/>
</dbReference>
<dbReference type="SMART" id="SM00382">
    <property type="entry name" value="AAA"/>
    <property type="match status" value="1"/>
</dbReference>
<proteinExistence type="predicted"/>
<reference evidence="13 14" key="1">
    <citation type="journal article" date="2019" name="Int. J. Syst. Evol. Microbiol.">
        <title>The Global Catalogue of Microorganisms (GCM) 10K type strain sequencing project: providing services to taxonomists for standard genome sequencing and annotation.</title>
        <authorList>
            <consortium name="The Broad Institute Genomics Platform"/>
            <consortium name="The Broad Institute Genome Sequencing Center for Infectious Disease"/>
            <person name="Wu L."/>
            <person name="Ma J."/>
        </authorList>
    </citation>
    <scope>NUCLEOTIDE SEQUENCE [LARGE SCALE GENOMIC DNA]</scope>
    <source>
        <strain evidence="13 14">CGMCC 1.12563</strain>
    </source>
</reference>
<comment type="function">
    <text evidence="6">Required for corrinoid utilization. Probably part of the ABC transporter complex BtuCDF involved in cobalamin (vitamin B12) import. Probably responsible for energy coupling to the transport system.</text>
</comment>
<evidence type="ECO:0000256" key="11">
    <source>
        <dbReference type="SAM" id="MobiDB-lite"/>
    </source>
</evidence>
<accession>A0ABD6ASP7</accession>
<evidence type="ECO:0000256" key="2">
    <source>
        <dbReference type="ARBA" id="ARBA00022741"/>
    </source>
</evidence>
<dbReference type="RefSeq" id="WP_379819586.1">
    <property type="nucleotide sequence ID" value="NZ_JALXFV010000002.1"/>
</dbReference>
<sequence length="281" mass="29538">MIHGQDVTLSLGGARILDDVSFGIESGTFTAVCGPNGAGKTTLLRTVNGALSPDAGRVVVDGEDVATLSAKAIARRVATVPQDTSVAFDFPVRDVVAMGRTAHRGRFERATADDRDAVDRALERAQVTELADRPVGTVSGGERQRVMLARALAQETPALVLDEPTASLDVNHQIRTLSLVRSLVEEGKTALAAIHDLDLAARFCDELLVVADGRVLAAGPPTDVLTEDVVERAFGTRVAVRTNPVTGTPTVTTLGSGTHTQDLTERSVAPSAHRPDGGHEE</sequence>
<dbReference type="Proteomes" id="UP001597187">
    <property type="component" value="Unassembled WGS sequence"/>
</dbReference>
<evidence type="ECO:0000313" key="14">
    <source>
        <dbReference type="Proteomes" id="UP001597187"/>
    </source>
</evidence>
<dbReference type="InterPro" id="IPR003439">
    <property type="entry name" value="ABC_transporter-like_ATP-bd"/>
</dbReference>
<evidence type="ECO:0000256" key="3">
    <source>
        <dbReference type="ARBA" id="ARBA00022840"/>
    </source>
</evidence>
<dbReference type="AlphaFoldDB" id="A0ABD6ASP7"/>
<evidence type="ECO:0000256" key="9">
    <source>
        <dbReference type="ARBA" id="ARBA00073649"/>
    </source>
</evidence>
<evidence type="ECO:0000313" key="13">
    <source>
        <dbReference type="EMBL" id="MFD1512555.1"/>
    </source>
</evidence>
<dbReference type="GO" id="GO:0005524">
    <property type="term" value="F:ATP binding"/>
    <property type="evidence" value="ECO:0007669"/>
    <property type="project" value="UniProtKB-KW"/>
</dbReference>
<keyword evidence="3 13" id="KW-0067">ATP-binding</keyword>
<dbReference type="PANTHER" id="PTHR42794:SF1">
    <property type="entry name" value="HEMIN IMPORT ATP-BINDING PROTEIN HMUV"/>
    <property type="match status" value="1"/>
</dbReference>
<dbReference type="PROSITE" id="PS00211">
    <property type="entry name" value="ABC_TRANSPORTER_1"/>
    <property type="match status" value="1"/>
</dbReference>
<evidence type="ECO:0000259" key="12">
    <source>
        <dbReference type="PROSITE" id="PS50893"/>
    </source>
</evidence>
<keyword evidence="14" id="KW-1185">Reference proteome</keyword>
<feature type="compositionally biased region" description="Low complexity" evidence="11">
    <location>
        <begin position="245"/>
        <end position="260"/>
    </location>
</feature>
<dbReference type="NCBIfam" id="NF010068">
    <property type="entry name" value="PRK13548.1"/>
    <property type="match status" value="1"/>
</dbReference>
<dbReference type="CDD" id="cd03214">
    <property type="entry name" value="ABC_Iron-Siderophores_B12_Hemin"/>
    <property type="match status" value="1"/>
</dbReference>
<evidence type="ECO:0000256" key="5">
    <source>
        <dbReference type="ARBA" id="ARBA00050590"/>
    </source>
</evidence>
<dbReference type="Gene3D" id="3.40.50.300">
    <property type="entry name" value="P-loop containing nucleotide triphosphate hydrolases"/>
    <property type="match status" value="1"/>
</dbReference>
<dbReference type="PANTHER" id="PTHR42794">
    <property type="entry name" value="HEMIN IMPORT ATP-BINDING PROTEIN HMUV"/>
    <property type="match status" value="1"/>
</dbReference>
<dbReference type="GO" id="GO:0015420">
    <property type="term" value="F:ABC-type vitamin B12 transporter activity"/>
    <property type="evidence" value="ECO:0007669"/>
    <property type="project" value="UniProtKB-EC"/>
</dbReference>
<evidence type="ECO:0000256" key="7">
    <source>
        <dbReference type="ARBA" id="ARBA00064420"/>
    </source>
</evidence>
<comment type="subunit">
    <text evidence="7">The complex is composed of two ATP-binding proteins (BtuD), two transmembrane proteins (BtuC) and a solute-binding protein (BtuF).</text>
</comment>
<dbReference type="InterPro" id="IPR027417">
    <property type="entry name" value="P-loop_NTPase"/>
</dbReference>
<evidence type="ECO:0000256" key="8">
    <source>
        <dbReference type="ARBA" id="ARBA00066387"/>
    </source>
</evidence>
<keyword evidence="2" id="KW-0547">Nucleotide-binding</keyword>
<feature type="region of interest" description="Disordered" evidence="11">
    <location>
        <begin position="245"/>
        <end position="281"/>
    </location>
</feature>
<dbReference type="InterPro" id="IPR017871">
    <property type="entry name" value="ABC_transporter-like_CS"/>
</dbReference>
<feature type="domain" description="ABC transporter" evidence="12">
    <location>
        <begin position="2"/>
        <end position="237"/>
    </location>
</feature>
<comment type="catalytic activity">
    <reaction evidence="5">
        <text>an R-cob(III)alamin(out) + ATP + H2O = an R-cob(III)alamin(in) + ADP + phosphate + H(+)</text>
        <dbReference type="Rhea" id="RHEA:17873"/>
        <dbReference type="ChEBI" id="CHEBI:15377"/>
        <dbReference type="ChEBI" id="CHEBI:15378"/>
        <dbReference type="ChEBI" id="CHEBI:30616"/>
        <dbReference type="ChEBI" id="CHEBI:43474"/>
        <dbReference type="ChEBI" id="CHEBI:140785"/>
        <dbReference type="ChEBI" id="CHEBI:456216"/>
        <dbReference type="EC" id="7.6.2.8"/>
    </reaction>
</comment>
<evidence type="ECO:0000256" key="10">
    <source>
        <dbReference type="ARBA" id="ARBA00077139"/>
    </source>
</evidence>
<dbReference type="SUPFAM" id="SSF52540">
    <property type="entry name" value="P-loop containing nucleoside triphosphate hydrolases"/>
    <property type="match status" value="1"/>
</dbReference>
<evidence type="ECO:0000256" key="4">
    <source>
        <dbReference type="ARBA" id="ARBA00022967"/>
    </source>
</evidence>
<keyword evidence="4" id="KW-1278">Translocase</keyword>
<comment type="caution">
    <text evidence="13">The sequence shown here is derived from an EMBL/GenBank/DDBJ whole genome shotgun (WGS) entry which is preliminary data.</text>
</comment>
<dbReference type="FunFam" id="3.40.50.300:FF:000134">
    <property type="entry name" value="Iron-enterobactin ABC transporter ATP-binding protein"/>
    <property type="match status" value="1"/>
</dbReference>
<evidence type="ECO:0000256" key="1">
    <source>
        <dbReference type="ARBA" id="ARBA00022448"/>
    </source>
</evidence>